<keyword evidence="2" id="KW-1185">Reference proteome</keyword>
<dbReference type="PhylomeDB" id="B4HXS3"/>
<dbReference type="AlphaFoldDB" id="B4HXS3"/>
<gene>
    <name evidence="1" type="primary">Dsec\GM19541</name>
    <name evidence="1" type="ORF">Dsec_GM19541</name>
</gene>
<sequence>MKSNSSATSRAPAGPWPCPCPSARHQPPSTLLCQTYMCTLRLSHAPLPPLALHRTASHRIASLGWAPAVALCLVRHLNANCL</sequence>
<organism evidence="2">
    <name type="scientific">Drosophila sechellia</name>
    <name type="common">Fruit fly</name>
    <dbReference type="NCBI Taxonomy" id="7238"/>
    <lineage>
        <taxon>Eukaryota</taxon>
        <taxon>Metazoa</taxon>
        <taxon>Ecdysozoa</taxon>
        <taxon>Arthropoda</taxon>
        <taxon>Hexapoda</taxon>
        <taxon>Insecta</taxon>
        <taxon>Pterygota</taxon>
        <taxon>Neoptera</taxon>
        <taxon>Endopterygota</taxon>
        <taxon>Diptera</taxon>
        <taxon>Brachycera</taxon>
        <taxon>Muscomorpha</taxon>
        <taxon>Ephydroidea</taxon>
        <taxon>Drosophilidae</taxon>
        <taxon>Drosophila</taxon>
        <taxon>Sophophora</taxon>
    </lineage>
</organism>
<dbReference type="HOGENOM" id="CLU_2673671_0_0_1"/>
<dbReference type="Proteomes" id="UP000001292">
    <property type="component" value="Unassembled WGS sequence"/>
</dbReference>
<dbReference type="OMA" id="INLHRRY"/>
<evidence type="ECO:0000313" key="1">
    <source>
        <dbReference type="EMBL" id="EDW51853.1"/>
    </source>
</evidence>
<dbReference type="EMBL" id="CH480818">
    <property type="protein sequence ID" value="EDW51853.1"/>
    <property type="molecule type" value="Genomic_DNA"/>
</dbReference>
<protein>
    <submittedName>
        <fullName evidence="1">GM19541</fullName>
    </submittedName>
</protein>
<proteinExistence type="predicted"/>
<name>B4HXS3_DROSE</name>
<reference evidence="1 2" key="1">
    <citation type="journal article" date="2007" name="Nature">
        <title>Evolution of genes and genomes on the Drosophila phylogeny.</title>
        <authorList>
            <consortium name="Drosophila 12 Genomes Consortium"/>
            <person name="Clark A.G."/>
            <person name="Eisen M.B."/>
            <person name="Smith D.R."/>
            <person name="Bergman C.M."/>
            <person name="Oliver B."/>
            <person name="Markow T.A."/>
            <person name="Kaufman T.C."/>
            <person name="Kellis M."/>
            <person name="Gelbart W."/>
            <person name="Iyer V.N."/>
            <person name="Pollard D.A."/>
            <person name="Sackton T.B."/>
            <person name="Larracuente A.M."/>
            <person name="Singh N.D."/>
            <person name="Abad J.P."/>
            <person name="Abt D.N."/>
            <person name="Adryan B."/>
            <person name="Aguade M."/>
            <person name="Akashi H."/>
            <person name="Anderson W.W."/>
            <person name="Aquadro C.F."/>
            <person name="Ardell D.H."/>
            <person name="Arguello R."/>
            <person name="Artieri C.G."/>
            <person name="Barbash D.A."/>
            <person name="Barker D."/>
            <person name="Barsanti P."/>
            <person name="Batterham P."/>
            <person name="Batzoglou S."/>
            <person name="Begun D."/>
            <person name="Bhutkar A."/>
            <person name="Blanco E."/>
            <person name="Bosak S.A."/>
            <person name="Bradley R.K."/>
            <person name="Brand A.D."/>
            <person name="Brent M.R."/>
            <person name="Brooks A.N."/>
            <person name="Brown R.H."/>
            <person name="Butlin R.K."/>
            <person name="Caggese C."/>
            <person name="Calvi B.R."/>
            <person name="Bernardo de Carvalho A."/>
            <person name="Caspi A."/>
            <person name="Castrezana S."/>
            <person name="Celniker S.E."/>
            <person name="Chang J.L."/>
            <person name="Chapple C."/>
            <person name="Chatterji S."/>
            <person name="Chinwalla A."/>
            <person name="Civetta A."/>
            <person name="Clifton S.W."/>
            <person name="Comeron J.M."/>
            <person name="Costello J.C."/>
            <person name="Coyne J.A."/>
            <person name="Daub J."/>
            <person name="David R.G."/>
            <person name="Delcher A.L."/>
            <person name="Delehaunty K."/>
            <person name="Do C.B."/>
            <person name="Ebling H."/>
            <person name="Edwards K."/>
            <person name="Eickbush T."/>
            <person name="Evans J.D."/>
            <person name="Filipski A."/>
            <person name="Findeiss S."/>
            <person name="Freyhult E."/>
            <person name="Fulton L."/>
            <person name="Fulton R."/>
            <person name="Garcia A.C."/>
            <person name="Gardiner A."/>
            <person name="Garfield D.A."/>
            <person name="Garvin B.E."/>
            <person name="Gibson G."/>
            <person name="Gilbert D."/>
            <person name="Gnerre S."/>
            <person name="Godfrey J."/>
            <person name="Good R."/>
            <person name="Gotea V."/>
            <person name="Gravely B."/>
            <person name="Greenberg A.J."/>
            <person name="Griffiths-Jones S."/>
            <person name="Gross S."/>
            <person name="Guigo R."/>
            <person name="Gustafson E.A."/>
            <person name="Haerty W."/>
            <person name="Hahn M.W."/>
            <person name="Halligan D.L."/>
            <person name="Halpern A.L."/>
            <person name="Halter G.M."/>
            <person name="Han M.V."/>
            <person name="Heger A."/>
            <person name="Hillier L."/>
            <person name="Hinrichs A.S."/>
            <person name="Holmes I."/>
            <person name="Hoskins R.A."/>
            <person name="Hubisz M.J."/>
            <person name="Hultmark D."/>
            <person name="Huntley M.A."/>
            <person name="Jaffe D.B."/>
            <person name="Jagadeeshan S."/>
            <person name="Jeck W.R."/>
            <person name="Johnson J."/>
            <person name="Jones C.D."/>
            <person name="Jordan W.C."/>
            <person name="Karpen G.H."/>
            <person name="Kataoka E."/>
            <person name="Keightley P.D."/>
            <person name="Kheradpour P."/>
            <person name="Kirkness E.F."/>
            <person name="Koerich L.B."/>
            <person name="Kristiansen K."/>
            <person name="Kudrna D."/>
            <person name="Kulathinal R.J."/>
            <person name="Kumar S."/>
            <person name="Kwok R."/>
            <person name="Lander E."/>
            <person name="Langley C.H."/>
            <person name="Lapoint R."/>
            <person name="Lazzaro B.P."/>
            <person name="Lee S.J."/>
            <person name="Levesque L."/>
            <person name="Li R."/>
            <person name="Lin C.F."/>
            <person name="Lin M.F."/>
            <person name="Lindblad-Toh K."/>
            <person name="Llopart A."/>
            <person name="Long M."/>
            <person name="Low L."/>
            <person name="Lozovsky E."/>
            <person name="Lu J."/>
            <person name="Luo M."/>
            <person name="Machado C.A."/>
            <person name="Makalowski W."/>
            <person name="Marzo M."/>
            <person name="Matsuda M."/>
            <person name="Matzkin L."/>
            <person name="McAllister B."/>
            <person name="McBride C.S."/>
            <person name="McKernan B."/>
            <person name="McKernan K."/>
            <person name="Mendez-Lago M."/>
            <person name="Minx P."/>
            <person name="Mollenhauer M.U."/>
            <person name="Montooth K."/>
            <person name="Mount S.M."/>
            <person name="Mu X."/>
            <person name="Myers E."/>
            <person name="Negre B."/>
            <person name="Newfeld S."/>
            <person name="Nielsen R."/>
            <person name="Noor M.A."/>
            <person name="O'Grady P."/>
            <person name="Pachter L."/>
            <person name="Papaceit M."/>
            <person name="Parisi M.J."/>
            <person name="Parisi M."/>
            <person name="Parts L."/>
            <person name="Pedersen J.S."/>
            <person name="Pesole G."/>
            <person name="Phillippy A.M."/>
            <person name="Ponting C.P."/>
            <person name="Pop M."/>
            <person name="Porcelli D."/>
            <person name="Powell J.R."/>
            <person name="Prohaska S."/>
            <person name="Pruitt K."/>
            <person name="Puig M."/>
            <person name="Quesneville H."/>
            <person name="Ram K.R."/>
            <person name="Rand D."/>
            <person name="Rasmussen M.D."/>
            <person name="Reed L.K."/>
            <person name="Reenan R."/>
            <person name="Reily A."/>
            <person name="Remington K.A."/>
            <person name="Rieger T.T."/>
            <person name="Ritchie M.G."/>
            <person name="Robin C."/>
            <person name="Rogers Y.H."/>
            <person name="Rohde C."/>
            <person name="Rozas J."/>
            <person name="Rubenfield M.J."/>
            <person name="Ruiz A."/>
            <person name="Russo S."/>
            <person name="Salzberg S.L."/>
            <person name="Sanchez-Gracia A."/>
            <person name="Saranga D.J."/>
            <person name="Sato H."/>
            <person name="Schaeffer S.W."/>
            <person name="Schatz M.C."/>
            <person name="Schlenke T."/>
            <person name="Schwartz R."/>
            <person name="Segarra C."/>
            <person name="Singh R.S."/>
            <person name="Sirot L."/>
            <person name="Sirota M."/>
            <person name="Sisneros N.B."/>
            <person name="Smith C.D."/>
            <person name="Smith T.F."/>
            <person name="Spieth J."/>
            <person name="Stage D.E."/>
            <person name="Stark A."/>
            <person name="Stephan W."/>
            <person name="Strausberg R.L."/>
            <person name="Strempel S."/>
            <person name="Sturgill D."/>
            <person name="Sutton G."/>
            <person name="Sutton G.G."/>
            <person name="Tao W."/>
            <person name="Teichmann S."/>
            <person name="Tobari Y.N."/>
            <person name="Tomimura Y."/>
            <person name="Tsolas J.M."/>
            <person name="Valente V.L."/>
            <person name="Venter E."/>
            <person name="Venter J.C."/>
            <person name="Vicario S."/>
            <person name="Vieira F.G."/>
            <person name="Vilella A.J."/>
            <person name="Villasante A."/>
            <person name="Walenz B."/>
            <person name="Wang J."/>
            <person name="Wasserman M."/>
            <person name="Watts T."/>
            <person name="Wilson D."/>
            <person name="Wilson R.K."/>
            <person name="Wing R.A."/>
            <person name="Wolfner M.F."/>
            <person name="Wong A."/>
            <person name="Wong G.K."/>
            <person name="Wu C.I."/>
            <person name="Wu G."/>
            <person name="Yamamoto D."/>
            <person name="Yang H.P."/>
            <person name="Yang S.P."/>
            <person name="Yorke J.A."/>
            <person name="Yoshida K."/>
            <person name="Zdobnov E."/>
            <person name="Zhang P."/>
            <person name="Zhang Y."/>
            <person name="Zimin A.V."/>
            <person name="Baldwin J."/>
            <person name="Abdouelleil A."/>
            <person name="Abdulkadir J."/>
            <person name="Abebe A."/>
            <person name="Abera B."/>
            <person name="Abreu J."/>
            <person name="Acer S.C."/>
            <person name="Aftuck L."/>
            <person name="Alexander A."/>
            <person name="An P."/>
            <person name="Anderson E."/>
            <person name="Anderson S."/>
            <person name="Arachi H."/>
            <person name="Azer M."/>
            <person name="Bachantsang P."/>
            <person name="Barry A."/>
            <person name="Bayul T."/>
            <person name="Berlin A."/>
            <person name="Bessette D."/>
            <person name="Bloom T."/>
            <person name="Blye J."/>
            <person name="Boguslavskiy L."/>
            <person name="Bonnet C."/>
            <person name="Boukhgalter B."/>
            <person name="Bourzgui I."/>
            <person name="Brown A."/>
            <person name="Cahill P."/>
            <person name="Channer S."/>
            <person name="Cheshatsang Y."/>
            <person name="Chuda L."/>
            <person name="Citroen M."/>
            <person name="Collymore A."/>
            <person name="Cooke P."/>
            <person name="Costello M."/>
            <person name="D'Aco K."/>
            <person name="Daza R."/>
            <person name="De Haan G."/>
            <person name="DeGray S."/>
            <person name="DeMaso C."/>
            <person name="Dhargay N."/>
            <person name="Dooley K."/>
            <person name="Dooley E."/>
            <person name="Doricent M."/>
            <person name="Dorje P."/>
            <person name="Dorjee K."/>
            <person name="Dupes A."/>
            <person name="Elong R."/>
            <person name="Falk J."/>
            <person name="Farina A."/>
            <person name="Faro S."/>
            <person name="Ferguson D."/>
            <person name="Fisher S."/>
            <person name="Foley C.D."/>
            <person name="Franke A."/>
            <person name="Friedrich D."/>
            <person name="Gadbois L."/>
            <person name="Gearin G."/>
            <person name="Gearin C.R."/>
            <person name="Giannoukos G."/>
            <person name="Goode T."/>
            <person name="Graham J."/>
            <person name="Grandbois E."/>
            <person name="Grewal S."/>
            <person name="Gyaltsen K."/>
            <person name="Hafez N."/>
            <person name="Hagos B."/>
            <person name="Hall J."/>
            <person name="Henson C."/>
            <person name="Hollinger A."/>
            <person name="Honan T."/>
            <person name="Huard M.D."/>
            <person name="Hughes L."/>
            <person name="Hurhula B."/>
            <person name="Husby M.E."/>
            <person name="Kamat A."/>
            <person name="Kanga B."/>
            <person name="Kashin S."/>
            <person name="Khazanovich D."/>
            <person name="Kisner P."/>
            <person name="Lance K."/>
            <person name="Lara M."/>
            <person name="Lee W."/>
            <person name="Lennon N."/>
            <person name="Letendre F."/>
            <person name="LeVine R."/>
            <person name="Lipovsky A."/>
            <person name="Liu X."/>
            <person name="Liu J."/>
            <person name="Liu S."/>
            <person name="Lokyitsang T."/>
            <person name="Lokyitsang Y."/>
            <person name="Lubonja R."/>
            <person name="Lui A."/>
            <person name="MacDonald P."/>
            <person name="Magnisalis V."/>
            <person name="Maru K."/>
            <person name="Matthews C."/>
            <person name="McCusker W."/>
            <person name="McDonough S."/>
            <person name="Mehta T."/>
            <person name="Meldrim J."/>
            <person name="Meneus L."/>
            <person name="Mihai O."/>
            <person name="Mihalev A."/>
            <person name="Mihova T."/>
            <person name="Mittelman R."/>
            <person name="Mlenga V."/>
            <person name="Montmayeur A."/>
            <person name="Mulrain L."/>
            <person name="Navidi A."/>
            <person name="Naylor J."/>
            <person name="Negash T."/>
            <person name="Nguyen T."/>
            <person name="Nguyen N."/>
            <person name="Nicol R."/>
            <person name="Norbu C."/>
            <person name="Norbu N."/>
            <person name="Novod N."/>
            <person name="O'Neill B."/>
            <person name="Osman S."/>
            <person name="Markiewicz E."/>
            <person name="Oyono O.L."/>
            <person name="Patti C."/>
            <person name="Phunkhang P."/>
            <person name="Pierre F."/>
            <person name="Priest M."/>
            <person name="Raghuraman S."/>
            <person name="Rege F."/>
            <person name="Reyes R."/>
            <person name="Rise C."/>
            <person name="Rogov P."/>
            <person name="Ross K."/>
            <person name="Ryan E."/>
            <person name="Settipalli S."/>
            <person name="Shea T."/>
            <person name="Sherpa N."/>
            <person name="Shi L."/>
            <person name="Shih D."/>
            <person name="Sparrow T."/>
            <person name="Spaulding J."/>
            <person name="Stalker J."/>
            <person name="Stange-Thomann N."/>
            <person name="Stavropoulos S."/>
            <person name="Stone C."/>
            <person name="Strader C."/>
            <person name="Tesfaye S."/>
            <person name="Thomson T."/>
            <person name="Thoulutsang Y."/>
            <person name="Thoulutsang D."/>
            <person name="Topham K."/>
            <person name="Topping I."/>
            <person name="Tsamla T."/>
            <person name="Vassiliev H."/>
            <person name="Vo A."/>
            <person name="Wangchuk T."/>
            <person name="Wangdi T."/>
            <person name="Weiand M."/>
            <person name="Wilkinson J."/>
            <person name="Wilson A."/>
            <person name="Yadav S."/>
            <person name="Young G."/>
            <person name="Yu Q."/>
            <person name="Zembek L."/>
            <person name="Zhong D."/>
            <person name="Zimmer A."/>
            <person name="Zwirko Z."/>
            <person name="Jaffe D.B."/>
            <person name="Alvarez P."/>
            <person name="Brockman W."/>
            <person name="Butler J."/>
            <person name="Chin C."/>
            <person name="Gnerre S."/>
            <person name="Grabherr M."/>
            <person name="Kleber M."/>
            <person name="Mauceli E."/>
            <person name="MacCallum I."/>
        </authorList>
    </citation>
    <scope>NUCLEOTIDE SEQUENCE [LARGE SCALE GENOMIC DNA]</scope>
    <source>
        <strain evidence="2">Rob3c / Tucson 14021-0248.25</strain>
    </source>
</reference>
<evidence type="ECO:0000313" key="2">
    <source>
        <dbReference type="Proteomes" id="UP000001292"/>
    </source>
</evidence>
<accession>B4HXS3</accession>